<feature type="transmembrane region" description="Helical" evidence="5">
    <location>
        <begin position="127"/>
        <end position="149"/>
    </location>
</feature>
<gene>
    <name evidence="7" type="ORF">CCH79_00014277</name>
</gene>
<reference evidence="7 8" key="1">
    <citation type="journal article" date="2018" name="G3 (Bethesda)">
        <title>A High-Quality Reference Genome for the Invasive Mosquitofish Gambusia affinis Using a Chicago Library.</title>
        <authorList>
            <person name="Hoffberg S.L."/>
            <person name="Troendle N.J."/>
            <person name="Glenn T.C."/>
            <person name="Mahmud O."/>
            <person name="Louha S."/>
            <person name="Chalopin D."/>
            <person name="Bennetzen J.L."/>
            <person name="Mauricio R."/>
        </authorList>
    </citation>
    <scope>NUCLEOTIDE SEQUENCE [LARGE SCALE GENOMIC DNA]</scope>
    <source>
        <strain evidence="7">NE01/NJP1002.9</strain>
        <tissue evidence="7">Muscle</tissue>
    </source>
</reference>
<evidence type="ECO:0000256" key="2">
    <source>
        <dbReference type="ARBA" id="ARBA00022692"/>
    </source>
</evidence>
<evidence type="ECO:0000313" key="7">
    <source>
        <dbReference type="EMBL" id="PWA14880.1"/>
    </source>
</evidence>
<evidence type="ECO:0000256" key="1">
    <source>
        <dbReference type="ARBA" id="ARBA00004370"/>
    </source>
</evidence>
<dbReference type="Pfam" id="PF07686">
    <property type="entry name" value="V-set"/>
    <property type="match status" value="1"/>
</dbReference>
<protein>
    <recommendedName>
        <fullName evidence="6">Ig-like domain-containing protein</fullName>
    </recommendedName>
</protein>
<dbReference type="SMART" id="SM00409">
    <property type="entry name" value="IG"/>
    <property type="match status" value="1"/>
</dbReference>
<dbReference type="Proteomes" id="UP000250572">
    <property type="component" value="Unassembled WGS sequence"/>
</dbReference>
<keyword evidence="3 5" id="KW-0472">Membrane</keyword>
<dbReference type="GO" id="GO:0005886">
    <property type="term" value="C:plasma membrane"/>
    <property type="evidence" value="ECO:0007669"/>
    <property type="project" value="TreeGrafter"/>
</dbReference>
<feature type="compositionally biased region" description="Polar residues" evidence="4">
    <location>
        <begin position="169"/>
        <end position="186"/>
    </location>
</feature>
<dbReference type="Gene3D" id="2.60.40.10">
    <property type="entry name" value="Immunoglobulins"/>
    <property type="match status" value="1"/>
</dbReference>
<keyword evidence="8" id="KW-1185">Reference proteome</keyword>
<keyword evidence="2 5" id="KW-0812">Transmembrane</keyword>
<keyword evidence="5" id="KW-1133">Transmembrane helix</keyword>
<dbReference type="AlphaFoldDB" id="A0A315UU86"/>
<feature type="region of interest" description="Disordered" evidence="4">
    <location>
        <begin position="226"/>
        <end position="250"/>
    </location>
</feature>
<feature type="compositionally biased region" description="Polar residues" evidence="4">
    <location>
        <begin position="232"/>
        <end position="250"/>
    </location>
</feature>
<dbReference type="PANTHER" id="PTHR11860">
    <property type="entry name" value="POLYMERIC-IMMUNOGLOBULIN RECEPTOR"/>
    <property type="match status" value="1"/>
</dbReference>
<feature type="domain" description="Ig-like" evidence="6">
    <location>
        <begin position="2"/>
        <end position="109"/>
    </location>
</feature>
<dbReference type="PANTHER" id="PTHR11860:SF87">
    <property type="entry name" value="CMRF35-LIKE MOLECULE 8"/>
    <property type="match status" value="1"/>
</dbReference>
<evidence type="ECO:0000256" key="4">
    <source>
        <dbReference type="SAM" id="MobiDB-lite"/>
    </source>
</evidence>
<organism evidence="7 8">
    <name type="scientific">Gambusia affinis</name>
    <name type="common">Western mosquitofish</name>
    <name type="synonym">Heterandria affinis</name>
    <dbReference type="NCBI Taxonomy" id="33528"/>
    <lineage>
        <taxon>Eukaryota</taxon>
        <taxon>Metazoa</taxon>
        <taxon>Chordata</taxon>
        <taxon>Craniata</taxon>
        <taxon>Vertebrata</taxon>
        <taxon>Euteleostomi</taxon>
        <taxon>Actinopterygii</taxon>
        <taxon>Neopterygii</taxon>
        <taxon>Teleostei</taxon>
        <taxon>Neoteleostei</taxon>
        <taxon>Acanthomorphata</taxon>
        <taxon>Ovalentaria</taxon>
        <taxon>Atherinomorphae</taxon>
        <taxon>Cyprinodontiformes</taxon>
        <taxon>Poeciliidae</taxon>
        <taxon>Poeciliinae</taxon>
        <taxon>Gambusia</taxon>
    </lineage>
</organism>
<dbReference type="InterPro" id="IPR007110">
    <property type="entry name" value="Ig-like_dom"/>
</dbReference>
<dbReference type="SUPFAM" id="SSF48726">
    <property type="entry name" value="Immunoglobulin"/>
    <property type="match status" value="1"/>
</dbReference>
<dbReference type="PROSITE" id="PS50835">
    <property type="entry name" value="IG_LIKE"/>
    <property type="match status" value="1"/>
</dbReference>
<dbReference type="InterPro" id="IPR003599">
    <property type="entry name" value="Ig_sub"/>
</dbReference>
<comment type="subcellular location">
    <subcellularLocation>
        <location evidence="1">Membrane</location>
    </subcellularLocation>
</comment>
<dbReference type="EMBL" id="NHOQ01002739">
    <property type="protein sequence ID" value="PWA14880.1"/>
    <property type="molecule type" value="Genomic_DNA"/>
</dbReference>
<dbReference type="InterPro" id="IPR036179">
    <property type="entry name" value="Ig-like_dom_sf"/>
</dbReference>
<evidence type="ECO:0000259" key="6">
    <source>
        <dbReference type="PROSITE" id="PS50835"/>
    </source>
</evidence>
<dbReference type="GO" id="GO:0004888">
    <property type="term" value="F:transmembrane signaling receptor activity"/>
    <property type="evidence" value="ECO:0007669"/>
    <property type="project" value="TreeGrafter"/>
</dbReference>
<comment type="caution">
    <text evidence="7">The sequence shown here is derived from an EMBL/GenBank/DDBJ whole genome shotgun (WGS) entry which is preliminary data.</text>
</comment>
<dbReference type="InterPro" id="IPR013106">
    <property type="entry name" value="Ig_V-set"/>
</dbReference>
<evidence type="ECO:0000256" key="5">
    <source>
        <dbReference type="SAM" id="Phobius"/>
    </source>
</evidence>
<accession>A0A315UU86</accession>
<dbReference type="InterPro" id="IPR050671">
    <property type="entry name" value="CD300_family_receptors"/>
</dbReference>
<evidence type="ECO:0000313" key="8">
    <source>
        <dbReference type="Proteomes" id="UP000250572"/>
    </source>
</evidence>
<name>A0A315UU86_GAMAF</name>
<evidence type="ECO:0000256" key="3">
    <source>
        <dbReference type="ARBA" id="ARBA00023136"/>
    </source>
</evidence>
<proteinExistence type="predicted"/>
<dbReference type="STRING" id="33528.ENSGAFP00000025729"/>
<dbReference type="InterPro" id="IPR013783">
    <property type="entry name" value="Ig-like_fold"/>
</dbReference>
<feature type="region of interest" description="Disordered" evidence="4">
    <location>
        <begin position="159"/>
        <end position="189"/>
    </location>
</feature>
<sequence>MPSLEKQRGNRVFQIETMSVTGTVGGSVTITCSHSYATTNVKYFCKGACDGADIMIKSRPMQQEGKYSIKDNGNTFYVTISNLEMSDGGVYWCGIERVGVDTYSKVTLTVAEENPGSSLKMPDSSKMVYLGAGLGVAVLALATVLLLFFRLRKRDVSTSQGKNDDVTYSKPSIQKKTQPANTTSVTGEPDFRINADQLEVLYSNIRSEPEIQLDDLCYSTVSFSEHPARSAVSPQTELTTYSSVKSRPAS</sequence>